<feature type="transmembrane region" description="Helical" evidence="2">
    <location>
        <begin position="39"/>
        <end position="61"/>
    </location>
</feature>
<proteinExistence type="predicted"/>
<dbReference type="AlphaFoldDB" id="A0AAD2HEZ5"/>
<keyword evidence="2" id="KW-0472">Membrane</keyword>
<protein>
    <submittedName>
        <fullName evidence="3">Uncharacterized protein</fullName>
    </submittedName>
</protein>
<keyword evidence="2" id="KW-1133">Transmembrane helix</keyword>
<evidence type="ECO:0000256" key="1">
    <source>
        <dbReference type="SAM" id="MobiDB-lite"/>
    </source>
</evidence>
<comment type="caution">
    <text evidence="3">The sequence shown here is derived from an EMBL/GenBank/DDBJ whole genome shotgun (WGS) entry which is preliminary data.</text>
</comment>
<feature type="region of interest" description="Disordered" evidence="1">
    <location>
        <begin position="1"/>
        <end position="31"/>
    </location>
</feature>
<dbReference type="Proteomes" id="UP001295794">
    <property type="component" value="Unassembled WGS sequence"/>
</dbReference>
<keyword evidence="4" id="KW-1185">Reference proteome</keyword>
<keyword evidence="2" id="KW-0812">Transmembrane</keyword>
<sequence>TTGTDSITPGRRVGGCGRKTRSSQAAASKVRRMRGSVRLIHYLAGSSLKSWFSCVCIPAVATQTRPSSVPSKKGPMR</sequence>
<feature type="non-terminal residue" evidence="3">
    <location>
        <position position="1"/>
    </location>
</feature>
<evidence type="ECO:0000256" key="2">
    <source>
        <dbReference type="SAM" id="Phobius"/>
    </source>
</evidence>
<accession>A0AAD2HEZ5</accession>
<gene>
    <name evidence="3" type="ORF">MYCIT1_LOCUS22354</name>
</gene>
<organism evidence="3 4">
    <name type="scientific">Mycena citricolor</name>
    <dbReference type="NCBI Taxonomy" id="2018698"/>
    <lineage>
        <taxon>Eukaryota</taxon>
        <taxon>Fungi</taxon>
        <taxon>Dikarya</taxon>
        <taxon>Basidiomycota</taxon>
        <taxon>Agaricomycotina</taxon>
        <taxon>Agaricomycetes</taxon>
        <taxon>Agaricomycetidae</taxon>
        <taxon>Agaricales</taxon>
        <taxon>Marasmiineae</taxon>
        <taxon>Mycenaceae</taxon>
        <taxon>Mycena</taxon>
    </lineage>
</organism>
<dbReference type="EMBL" id="CAVNYO010000403">
    <property type="protein sequence ID" value="CAK5274933.1"/>
    <property type="molecule type" value="Genomic_DNA"/>
</dbReference>
<name>A0AAD2HEZ5_9AGAR</name>
<evidence type="ECO:0000313" key="4">
    <source>
        <dbReference type="Proteomes" id="UP001295794"/>
    </source>
</evidence>
<evidence type="ECO:0000313" key="3">
    <source>
        <dbReference type="EMBL" id="CAK5274933.1"/>
    </source>
</evidence>
<reference evidence="3" key="1">
    <citation type="submission" date="2023-11" db="EMBL/GenBank/DDBJ databases">
        <authorList>
            <person name="De Vega J J."/>
            <person name="De Vega J J."/>
        </authorList>
    </citation>
    <scope>NUCLEOTIDE SEQUENCE</scope>
</reference>